<dbReference type="Pfam" id="PF10962">
    <property type="entry name" value="DUF2764"/>
    <property type="match status" value="1"/>
</dbReference>
<protein>
    <submittedName>
        <fullName evidence="1">DUF2764 family protein</fullName>
    </submittedName>
</protein>
<name>A0A1S1NUX5_9GAMM</name>
<dbReference type="Proteomes" id="UP000322553">
    <property type="component" value="Chromosome"/>
</dbReference>
<dbReference type="KEGG" id="kuy:FY550_11550"/>
<evidence type="ECO:0000313" key="2">
    <source>
        <dbReference type="Proteomes" id="UP000322553"/>
    </source>
</evidence>
<dbReference type="AlphaFoldDB" id="A0A1S1NUX5"/>
<gene>
    <name evidence="1" type="ORF">FY550_11550</name>
</gene>
<sequence>MTFSAYRYITLLSSLPHLSPPWAHERPPISRIQLEQRLAMLTSSDLQLVRRIEAFMLPHRLTPAIDDAERLRQAHALLDHTGSARLHQWLEWWLIMTVLTAALRQRHHGADHPGLLAAAPVVGRQLKHAWSQPTFGLEKRYPWLETFATHIDQNDAAALEQAQLTLGWTHFSRARATRPYGLEDVLLYLLRWWLIERSCQRHEARARQRFLALLDTLPDSDSFLKAHS</sequence>
<dbReference type="OrthoDB" id="556081at2"/>
<dbReference type="STRING" id="657387.BH688_10475"/>
<reference evidence="1 2" key="1">
    <citation type="submission" date="2019-08" db="EMBL/GenBank/DDBJ databases">
        <title>Complete genome sequence of Kushneria sp. YCWA18, a halophilic phosphate-solubilizing bacterium isolated from Daqiao saltern in China.</title>
        <authorList>
            <person name="Du G.-X."/>
            <person name="Qu L.-Y."/>
        </authorList>
    </citation>
    <scope>NUCLEOTIDE SEQUENCE [LARGE SCALE GENOMIC DNA]</scope>
    <source>
        <strain evidence="1 2">YCWA18</strain>
    </source>
</reference>
<keyword evidence="2" id="KW-1185">Reference proteome</keyword>
<dbReference type="RefSeq" id="WP_070979209.1">
    <property type="nucleotide sequence ID" value="NZ_CP043420.1"/>
</dbReference>
<dbReference type="InterPro" id="IPR024492">
    <property type="entry name" value="DUF2764"/>
</dbReference>
<dbReference type="EMBL" id="CP043420">
    <property type="protein sequence ID" value="QEL11710.1"/>
    <property type="molecule type" value="Genomic_DNA"/>
</dbReference>
<accession>A0A1S1NUX5</accession>
<evidence type="ECO:0000313" key="1">
    <source>
        <dbReference type="EMBL" id="QEL11710.1"/>
    </source>
</evidence>
<organism evidence="1 2">
    <name type="scientific">Kushneria phosphatilytica</name>
    <dbReference type="NCBI Taxonomy" id="657387"/>
    <lineage>
        <taxon>Bacteria</taxon>
        <taxon>Pseudomonadati</taxon>
        <taxon>Pseudomonadota</taxon>
        <taxon>Gammaproteobacteria</taxon>
        <taxon>Oceanospirillales</taxon>
        <taxon>Halomonadaceae</taxon>
        <taxon>Kushneria</taxon>
    </lineage>
</organism>
<proteinExistence type="predicted"/>